<reference evidence="1" key="2">
    <citation type="journal article" date="2015" name="Data Brief">
        <title>Shoot transcriptome of the giant reed, Arundo donax.</title>
        <authorList>
            <person name="Barrero R.A."/>
            <person name="Guerrero F.D."/>
            <person name="Moolhuijzen P."/>
            <person name="Goolsby J.A."/>
            <person name="Tidwell J."/>
            <person name="Bellgard S.E."/>
            <person name="Bellgard M.I."/>
        </authorList>
    </citation>
    <scope>NUCLEOTIDE SEQUENCE</scope>
    <source>
        <tissue evidence="1">Shoot tissue taken approximately 20 cm above the soil surface</tissue>
    </source>
</reference>
<name>A0A0A8Y2Q9_ARUDO</name>
<accession>A0A0A8Y2Q9</accession>
<dbReference type="EMBL" id="GBRH01278360">
    <property type="protein sequence ID" value="JAD19535.1"/>
    <property type="molecule type" value="Transcribed_RNA"/>
</dbReference>
<proteinExistence type="predicted"/>
<sequence length="48" mass="5667">MYRMALRSKHANIQFKFVILLLQGYELSFSLRYNIVGSFFLGLMQCAF</sequence>
<reference evidence="1" key="1">
    <citation type="submission" date="2014-09" db="EMBL/GenBank/DDBJ databases">
        <authorList>
            <person name="Magalhaes I.L.F."/>
            <person name="Oliveira U."/>
            <person name="Santos F.R."/>
            <person name="Vidigal T.H.D.A."/>
            <person name="Brescovit A.D."/>
            <person name="Santos A.J."/>
        </authorList>
    </citation>
    <scope>NUCLEOTIDE SEQUENCE</scope>
    <source>
        <tissue evidence="1">Shoot tissue taken approximately 20 cm above the soil surface</tissue>
    </source>
</reference>
<protein>
    <submittedName>
        <fullName evidence="1">Uncharacterized protein</fullName>
    </submittedName>
</protein>
<evidence type="ECO:0000313" key="1">
    <source>
        <dbReference type="EMBL" id="JAD19535.1"/>
    </source>
</evidence>
<organism evidence="1">
    <name type="scientific">Arundo donax</name>
    <name type="common">Giant reed</name>
    <name type="synonym">Donax arundinaceus</name>
    <dbReference type="NCBI Taxonomy" id="35708"/>
    <lineage>
        <taxon>Eukaryota</taxon>
        <taxon>Viridiplantae</taxon>
        <taxon>Streptophyta</taxon>
        <taxon>Embryophyta</taxon>
        <taxon>Tracheophyta</taxon>
        <taxon>Spermatophyta</taxon>
        <taxon>Magnoliopsida</taxon>
        <taxon>Liliopsida</taxon>
        <taxon>Poales</taxon>
        <taxon>Poaceae</taxon>
        <taxon>PACMAD clade</taxon>
        <taxon>Arundinoideae</taxon>
        <taxon>Arundineae</taxon>
        <taxon>Arundo</taxon>
    </lineage>
</organism>
<dbReference type="AlphaFoldDB" id="A0A0A8Y2Q9"/>